<evidence type="ECO:0000313" key="3">
    <source>
        <dbReference type="Proteomes" id="UP000199001"/>
    </source>
</evidence>
<dbReference type="EMBL" id="FMHZ01000002">
    <property type="protein sequence ID" value="SCL63660.1"/>
    <property type="molecule type" value="Genomic_DNA"/>
</dbReference>
<reference evidence="3" key="1">
    <citation type="submission" date="2016-06" db="EMBL/GenBank/DDBJ databases">
        <authorList>
            <person name="Varghese N."/>
            <person name="Submissions Spin"/>
        </authorList>
    </citation>
    <scope>NUCLEOTIDE SEQUENCE [LARGE SCALE GENOMIC DNA]</scope>
    <source>
        <strain evidence="3">DSM 43903</strain>
    </source>
</reference>
<dbReference type="RefSeq" id="WP_176737363.1">
    <property type="nucleotide sequence ID" value="NZ_FMHZ01000002.1"/>
</dbReference>
<evidence type="ECO:0008006" key="4">
    <source>
        <dbReference type="Google" id="ProtNLM"/>
    </source>
</evidence>
<keyword evidence="1" id="KW-0472">Membrane</keyword>
<organism evidence="2 3">
    <name type="scientific">Micromonospora citrea</name>
    <dbReference type="NCBI Taxonomy" id="47855"/>
    <lineage>
        <taxon>Bacteria</taxon>
        <taxon>Bacillati</taxon>
        <taxon>Actinomycetota</taxon>
        <taxon>Actinomycetes</taxon>
        <taxon>Micromonosporales</taxon>
        <taxon>Micromonosporaceae</taxon>
        <taxon>Micromonospora</taxon>
    </lineage>
</organism>
<keyword evidence="1" id="KW-1133">Transmembrane helix</keyword>
<accession>A0A1C6VCW9</accession>
<proteinExistence type="predicted"/>
<sequence>MAVDSASVGAAVPGGGAVARPERTAWRLRPLWAALAAVVAMLACGLPAALLTDRARHGAGPVPGPSGAAADDPASRAARQLGERMTAELARQSTALIGGDRAGFLAVAEPVAHPDLRRRYAALRALRVTTWQAGAADLPAPVEGRPGEWRLLVEFRYCFVVPGCRPSRLLAVTRWRAREERPRLLAVEPSRSAEVGARPWEVSELAVAVGPRTLVATTPALRGRLPGLLAQAEAAATVADAYAVGDRKPDRYRIFYAGRAEWKRWYGGDRPRWTGGYAVTVGGGHHEVVLNADGLASGGVDDLLRHELTHAASLPERGYPGKGTWWLVEGLAEHAGADGQPVDRYEGLTEVRRLAKGGWGGRLDSLTPADDAPADRVSGSYGISYLAVRHLVDRFGPERLLAFFAAVVHERRPLADAAEAIFGEPWGALHDECVAYVRAVAA</sequence>
<dbReference type="AlphaFoldDB" id="A0A1C6VCW9"/>
<dbReference type="STRING" id="47855.GA0070606_3833"/>
<evidence type="ECO:0000256" key="1">
    <source>
        <dbReference type="SAM" id="Phobius"/>
    </source>
</evidence>
<evidence type="ECO:0000313" key="2">
    <source>
        <dbReference type="EMBL" id="SCL63660.1"/>
    </source>
</evidence>
<feature type="transmembrane region" description="Helical" evidence="1">
    <location>
        <begin position="31"/>
        <end position="51"/>
    </location>
</feature>
<dbReference type="Proteomes" id="UP000199001">
    <property type="component" value="Unassembled WGS sequence"/>
</dbReference>
<protein>
    <recommendedName>
        <fullName evidence="4">Peptidase MA superfamily</fullName>
    </recommendedName>
</protein>
<name>A0A1C6VCW9_9ACTN</name>
<gene>
    <name evidence="2" type="ORF">GA0070606_3833</name>
</gene>
<keyword evidence="3" id="KW-1185">Reference proteome</keyword>
<keyword evidence="1" id="KW-0812">Transmembrane</keyword>